<proteinExistence type="inferred from homology"/>
<evidence type="ECO:0000313" key="5">
    <source>
        <dbReference type="EMBL" id="EJX02738.1"/>
    </source>
</evidence>
<reference evidence="5" key="1">
    <citation type="journal article" date="2012" name="PLoS ONE">
        <title>Gene sets for utilization of primary and secondary nutrition supplies in the distal gut of endangered iberian lynx.</title>
        <authorList>
            <person name="Alcaide M."/>
            <person name="Messina E."/>
            <person name="Richter M."/>
            <person name="Bargiela R."/>
            <person name="Peplies J."/>
            <person name="Huws S.A."/>
            <person name="Newbold C.J."/>
            <person name="Golyshin P.N."/>
            <person name="Simon M.A."/>
            <person name="Lopez G."/>
            <person name="Yakimov M.M."/>
            <person name="Ferrer M."/>
        </authorList>
    </citation>
    <scope>NUCLEOTIDE SEQUENCE</scope>
</reference>
<dbReference type="GO" id="GO:0003723">
    <property type="term" value="F:RNA binding"/>
    <property type="evidence" value="ECO:0007669"/>
    <property type="project" value="InterPro"/>
</dbReference>
<evidence type="ECO:0000259" key="4">
    <source>
        <dbReference type="Pfam" id="PF00849"/>
    </source>
</evidence>
<dbReference type="Gene3D" id="3.30.2350.10">
    <property type="entry name" value="Pseudouridine synthase"/>
    <property type="match status" value="1"/>
</dbReference>
<keyword evidence="2" id="KW-0413">Isomerase</keyword>
<feature type="compositionally biased region" description="Basic and acidic residues" evidence="3">
    <location>
        <begin position="32"/>
        <end position="47"/>
    </location>
</feature>
<dbReference type="InterPro" id="IPR036986">
    <property type="entry name" value="S4_RNA-bd_sf"/>
</dbReference>
<dbReference type="InterPro" id="IPR006145">
    <property type="entry name" value="PsdUridine_synth_RsuA/RluA"/>
</dbReference>
<feature type="region of interest" description="Disordered" evidence="3">
    <location>
        <begin position="23"/>
        <end position="50"/>
    </location>
</feature>
<evidence type="ECO:0000256" key="2">
    <source>
        <dbReference type="ARBA" id="ARBA00023235"/>
    </source>
</evidence>
<accession>J9GKT6</accession>
<dbReference type="GO" id="GO:0009982">
    <property type="term" value="F:pseudouridine synthase activity"/>
    <property type="evidence" value="ECO:0007669"/>
    <property type="project" value="InterPro"/>
</dbReference>
<dbReference type="PANTHER" id="PTHR21600">
    <property type="entry name" value="MITOCHONDRIAL RNA PSEUDOURIDINE SYNTHASE"/>
    <property type="match status" value="1"/>
</dbReference>
<dbReference type="Gene3D" id="3.10.290.10">
    <property type="entry name" value="RNA-binding S4 domain"/>
    <property type="match status" value="1"/>
</dbReference>
<dbReference type="PROSITE" id="PS50889">
    <property type="entry name" value="S4"/>
    <property type="match status" value="1"/>
</dbReference>
<comment type="similarity">
    <text evidence="1">Belongs to the pseudouridine synthase RluA family.</text>
</comment>
<dbReference type="GO" id="GO:0000455">
    <property type="term" value="P:enzyme-directed rRNA pseudouridine synthesis"/>
    <property type="evidence" value="ECO:0007669"/>
    <property type="project" value="TreeGrafter"/>
</dbReference>
<gene>
    <name evidence="5" type="ORF">EVA_09156</name>
</gene>
<dbReference type="Pfam" id="PF00849">
    <property type="entry name" value="PseudoU_synth_2"/>
    <property type="match status" value="1"/>
</dbReference>
<dbReference type="CDD" id="cd00165">
    <property type="entry name" value="S4"/>
    <property type="match status" value="1"/>
</dbReference>
<dbReference type="InterPro" id="IPR020103">
    <property type="entry name" value="PsdUridine_synth_cat_dom_sf"/>
</dbReference>
<dbReference type="NCBIfam" id="TIGR00005">
    <property type="entry name" value="rluA_subfam"/>
    <property type="match status" value="1"/>
</dbReference>
<name>J9GKT6_9ZZZZ</name>
<protein>
    <submittedName>
        <fullName evidence="5">Ribosomal large subunit pseudouridine synthase D</fullName>
    </submittedName>
</protein>
<sequence>MCATAPANEEVFYLRRNERKAELNFRKRKKRGEPVKRGRKNEGKEGTNSHGRGIYCQKVVILQSDYVVRMNTRPGLTRRELTPTLIFYSFTLMRTPTANRFTTFTVKTAMPLLDYIEQALDGISRTRAKAILSGGGVRVNRKNIRQFNLMLEPGDRVEISKRKPKGELRSKFVKIVYEDAHLVVVEKSIGILSMASAHHQFSVKKVLDDYFHQTHQKCTAHVVHRLDRDTSGLLVYAKTIEAEQILEHNWRDIVTDRRYMALVSGVMEQDQGTVQSWLKDNKAYFTYSSPVDNGGKFAVTHFRVMRRSETHSLVELKLETGRKNQIRVHMQDLGHPVCGDIKYGNGDDPIGRLALHAYRLNFYHPITRELMQFETDVPRKFRI</sequence>
<dbReference type="SUPFAM" id="SSF55120">
    <property type="entry name" value="Pseudouridine synthase"/>
    <property type="match status" value="1"/>
</dbReference>
<dbReference type="SUPFAM" id="SSF55174">
    <property type="entry name" value="Alpha-L RNA-binding motif"/>
    <property type="match status" value="1"/>
</dbReference>
<organism evidence="5">
    <name type="scientific">gut metagenome</name>
    <dbReference type="NCBI Taxonomy" id="749906"/>
    <lineage>
        <taxon>unclassified sequences</taxon>
        <taxon>metagenomes</taxon>
        <taxon>organismal metagenomes</taxon>
    </lineage>
</organism>
<feature type="domain" description="Pseudouridine synthase RsuA/RluA-like" evidence="4">
    <location>
        <begin position="181"/>
        <end position="331"/>
    </location>
</feature>
<dbReference type="AlphaFoldDB" id="J9GKT6"/>
<evidence type="ECO:0000256" key="1">
    <source>
        <dbReference type="ARBA" id="ARBA00010876"/>
    </source>
</evidence>
<dbReference type="PANTHER" id="PTHR21600:SF44">
    <property type="entry name" value="RIBOSOMAL LARGE SUBUNIT PSEUDOURIDINE SYNTHASE D"/>
    <property type="match status" value="1"/>
</dbReference>
<dbReference type="CDD" id="cd02869">
    <property type="entry name" value="PseudoU_synth_RluA_like"/>
    <property type="match status" value="1"/>
</dbReference>
<comment type="caution">
    <text evidence="5">The sequence shown here is derived from an EMBL/GenBank/DDBJ whole genome shotgun (WGS) entry which is preliminary data.</text>
</comment>
<evidence type="ECO:0000256" key="3">
    <source>
        <dbReference type="SAM" id="MobiDB-lite"/>
    </source>
</evidence>
<dbReference type="EMBL" id="AMCI01002432">
    <property type="protein sequence ID" value="EJX02738.1"/>
    <property type="molecule type" value="Genomic_DNA"/>
</dbReference>
<dbReference type="InterPro" id="IPR050188">
    <property type="entry name" value="RluA_PseudoU_synthase"/>
</dbReference>
<dbReference type="InterPro" id="IPR006225">
    <property type="entry name" value="PsdUridine_synth_RluC/D"/>
</dbReference>